<evidence type="ECO:0000256" key="5">
    <source>
        <dbReference type="ARBA" id="ARBA00022786"/>
    </source>
</evidence>
<dbReference type="SUPFAM" id="SSF54236">
    <property type="entry name" value="Ubiquitin-like"/>
    <property type="match status" value="1"/>
</dbReference>
<gene>
    <name evidence="11" type="ORF">F8M41_022274</name>
</gene>
<comment type="function">
    <text evidence="9">Hydrolase that can remove conjugated ubiquitin from proteins and may therefore play an important regulatory role at the level of protein turnover by preventing degradation.</text>
</comment>
<comment type="catalytic activity">
    <reaction evidence="1 9">
        <text>Thiol-dependent hydrolysis of ester, thioester, amide, peptide and isopeptide bonds formed by the C-terminal Gly of ubiquitin (a 76-residue protein attached to proteins as an intracellular targeting signal).</text>
        <dbReference type="EC" id="3.4.19.12"/>
    </reaction>
</comment>
<dbReference type="InterPro" id="IPR038765">
    <property type="entry name" value="Papain-like_cys_pep_sf"/>
</dbReference>
<dbReference type="SMART" id="SM00213">
    <property type="entry name" value="UBQ"/>
    <property type="match status" value="1"/>
</dbReference>
<dbReference type="GO" id="GO:0036503">
    <property type="term" value="P:ERAD pathway"/>
    <property type="evidence" value="ECO:0007669"/>
    <property type="project" value="TreeGrafter"/>
</dbReference>
<dbReference type="Pfam" id="PF21403">
    <property type="entry name" value="OTU1_UBXL"/>
    <property type="match status" value="1"/>
</dbReference>
<dbReference type="InterPro" id="IPR029071">
    <property type="entry name" value="Ubiquitin-like_domsf"/>
</dbReference>
<dbReference type="InterPro" id="IPR013087">
    <property type="entry name" value="Znf_C2H2_type"/>
</dbReference>
<evidence type="ECO:0000313" key="12">
    <source>
        <dbReference type="Proteomes" id="UP000439903"/>
    </source>
</evidence>
<keyword evidence="2" id="KW-0645">Protease</keyword>
<accession>A0A8H4AFD3</accession>
<evidence type="ECO:0000256" key="1">
    <source>
        <dbReference type="ARBA" id="ARBA00000707"/>
    </source>
</evidence>
<evidence type="ECO:0000313" key="11">
    <source>
        <dbReference type="EMBL" id="KAF0488443.1"/>
    </source>
</evidence>
<evidence type="ECO:0000256" key="7">
    <source>
        <dbReference type="ARBA" id="ARBA00022807"/>
    </source>
</evidence>
<proteinExistence type="predicted"/>
<dbReference type="PANTHER" id="PTHR13312">
    <property type="entry name" value="HIV-INDUCED PROTEIN-7-LIKE PROTEASE"/>
    <property type="match status" value="1"/>
</dbReference>
<dbReference type="EMBL" id="WTPW01000684">
    <property type="protein sequence ID" value="KAF0488443.1"/>
    <property type="molecule type" value="Genomic_DNA"/>
</dbReference>
<keyword evidence="7 9" id="KW-0788">Thiol protease</keyword>
<dbReference type="GO" id="GO:0004843">
    <property type="term" value="F:cysteine-type deubiquitinase activity"/>
    <property type="evidence" value="ECO:0007669"/>
    <property type="project" value="UniProtKB-UniRule"/>
</dbReference>
<dbReference type="OrthoDB" id="65596at2759"/>
<dbReference type="GO" id="GO:0008270">
    <property type="term" value="F:zinc ion binding"/>
    <property type="evidence" value="ECO:0007669"/>
    <property type="project" value="UniProtKB-KW"/>
</dbReference>
<dbReference type="InterPro" id="IPR048857">
    <property type="entry name" value="OTU1_Ubl"/>
</dbReference>
<evidence type="ECO:0000256" key="8">
    <source>
        <dbReference type="ARBA" id="ARBA00022833"/>
    </source>
</evidence>
<dbReference type="Proteomes" id="UP000439903">
    <property type="component" value="Unassembled WGS sequence"/>
</dbReference>
<keyword evidence="3" id="KW-0479">Metal-binding</keyword>
<dbReference type="GO" id="GO:0030968">
    <property type="term" value="P:endoplasmic reticulum unfolded protein response"/>
    <property type="evidence" value="ECO:0007669"/>
    <property type="project" value="TreeGrafter"/>
</dbReference>
<evidence type="ECO:0000256" key="2">
    <source>
        <dbReference type="ARBA" id="ARBA00022670"/>
    </source>
</evidence>
<dbReference type="CDD" id="cd22745">
    <property type="entry name" value="OTU_OTU1"/>
    <property type="match status" value="1"/>
</dbReference>
<dbReference type="Pfam" id="PF24560">
    <property type="entry name" value="zf-C2H2_OTU1_C"/>
    <property type="match status" value="1"/>
</dbReference>
<dbReference type="Gene3D" id="3.10.20.90">
    <property type="entry name" value="Phosphatidylinositol 3-kinase Catalytic Subunit, Chain A, domain 1"/>
    <property type="match status" value="1"/>
</dbReference>
<dbReference type="GO" id="GO:0016579">
    <property type="term" value="P:protein deubiquitination"/>
    <property type="evidence" value="ECO:0007669"/>
    <property type="project" value="TreeGrafter"/>
</dbReference>
<evidence type="ECO:0000256" key="6">
    <source>
        <dbReference type="ARBA" id="ARBA00022801"/>
    </source>
</evidence>
<comment type="subcellular location">
    <subcellularLocation>
        <location evidence="9">Cytoplasm</location>
    </subcellularLocation>
</comment>
<sequence length="329" mass="36641">MRLRVRSKDKVHMINDLTPTSTLFELKSAIHALSGISPLRQELKIGYPPRVCGAKDDETLSSAGIQNGDQIILDENALPETTSQPASQPASQPVNKVTGSLETESISVPVESGFIILREMEDDNSCLFRAIGYGNLGCLSLILRNTIIKYIKDDPETYSDVVLGKSRDDYCSWIAEKNSWGGAIVLFKSGPRLNLIHLFLKYRTCDFCILLQKIRSVDVKSGRIDRYGHGIYDKCVYVIYSGIHYDAVALTPMIGADQEYDQTVFDTTDESILSAVIGIADKMKQLRKYTYTADFTIRCGQCQKGLKGEQEAVQHARETGHTSFTEYDG</sequence>
<keyword evidence="4" id="KW-0863">Zinc-finger</keyword>
<dbReference type="PROSITE" id="PS50053">
    <property type="entry name" value="UBIQUITIN_2"/>
    <property type="match status" value="1"/>
</dbReference>
<keyword evidence="12" id="KW-1185">Reference proteome</keyword>
<dbReference type="CDD" id="cd17059">
    <property type="entry name" value="Ubl_OTU1"/>
    <property type="match status" value="1"/>
</dbReference>
<dbReference type="GO" id="GO:0005634">
    <property type="term" value="C:nucleus"/>
    <property type="evidence" value="ECO:0007669"/>
    <property type="project" value="TreeGrafter"/>
</dbReference>
<dbReference type="InterPro" id="IPR000626">
    <property type="entry name" value="Ubiquitin-like_dom"/>
</dbReference>
<evidence type="ECO:0000259" key="10">
    <source>
        <dbReference type="PROSITE" id="PS50053"/>
    </source>
</evidence>
<reference evidence="11 12" key="1">
    <citation type="journal article" date="2019" name="Environ. Microbiol.">
        <title>At the nexus of three kingdoms: the genome of the mycorrhizal fungus Gigaspora margarita provides insights into plant, endobacterial and fungal interactions.</title>
        <authorList>
            <person name="Venice F."/>
            <person name="Ghignone S."/>
            <person name="Salvioli di Fossalunga A."/>
            <person name="Amselem J."/>
            <person name="Novero M."/>
            <person name="Xianan X."/>
            <person name="Sedzielewska Toro K."/>
            <person name="Morin E."/>
            <person name="Lipzen A."/>
            <person name="Grigoriev I.V."/>
            <person name="Henrissat B."/>
            <person name="Martin F.M."/>
            <person name="Bonfante P."/>
        </authorList>
    </citation>
    <scope>NUCLEOTIDE SEQUENCE [LARGE SCALE GENOMIC DNA]</scope>
    <source>
        <strain evidence="11 12">BEG34</strain>
    </source>
</reference>
<evidence type="ECO:0000256" key="4">
    <source>
        <dbReference type="ARBA" id="ARBA00022771"/>
    </source>
</evidence>
<organism evidence="11 12">
    <name type="scientific">Gigaspora margarita</name>
    <dbReference type="NCBI Taxonomy" id="4874"/>
    <lineage>
        <taxon>Eukaryota</taxon>
        <taxon>Fungi</taxon>
        <taxon>Fungi incertae sedis</taxon>
        <taxon>Mucoromycota</taxon>
        <taxon>Glomeromycotina</taxon>
        <taxon>Glomeromycetes</taxon>
        <taxon>Diversisporales</taxon>
        <taxon>Gigasporaceae</taxon>
        <taxon>Gigaspora</taxon>
    </lineage>
</organism>
<dbReference type="Gene3D" id="3.90.70.80">
    <property type="match status" value="1"/>
</dbReference>
<keyword evidence="9" id="KW-0963">Cytoplasm</keyword>
<comment type="caution">
    <text evidence="11">The sequence shown here is derived from an EMBL/GenBank/DDBJ whole genome shotgun (WGS) entry which is preliminary data.</text>
</comment>
<keyword evidence="8" id="KW-0862">Zinc</keyword>
<protein>
    <recommendedName>
        <fullName evidence="9">Ubiquitin thioesterase OTU</fullName>
        <ecNumber evidence="9">3.4.19.12</ecNumber>
    </recommendedName>
</protein>
<evidence type="ECO:0000256" key="3">
    <source>
        <dbReference type="ARBA" id="ARBA00022723"/>
    </source>
</evidence>
<dbReference type="GO" id="GO:0005829">
    <property type="term" value="C:cytosol"/>
    <property type="evidence" value="ECO:0007669"/>
    <property type="project" value="TreeGrafter"/>
</dbReference>
<dbReference type="InterPro" id="IPR057766">
    <property type="entry name" value="Znf-C2H2_OTU1-like_C"/>
</dbReference>
<dbReference type="PANTHER" id="PTHR13312:SF0">
    <property type="entry name" value="UBIQUITIN THIOESTERASE OTU1"/>
    <property type="match status" value="1"/>
</dbReference>
<dbReference type="SUPFAM" id="SSF54001">
    <property type="entry name" value="Cysteine proteinases"/>
    <property type="match status" value="1"/>
</dbReference>
<dbReference type="PROSITE" id="PS00028">
    <property type="entry name" value="ZINC_FINGER_C2H2_1"/>
    <property type="match status" value="1"/>
</dbReference>
<keyword evidence="6 9" id="KW-0378">Hydrolase</keyword>
<dbReference type="EC" id="3.4.19.12" evidence="9"/>
<dbReference type="AlphaFoldDB" id="A0A8H4AFD3"/>
<keyword evidence="5 9" id="KW-0833">Ubl conjugation pathway</keyword>
<evidence type="ECO:0000256" key="9">
    <source>
        <dbReference type="RuleBase" id="RU367104"/>
    </source>
</evidence>
<name>A0A8H4AFD3_GIGMA</name>
<feature type="domain" description="Ubiquitin-like" evidence="10">
    <location>
        <begin position="1"/>
        <end position="73"/>
    </location>
</feature>